<reference evidence="4 5" key="1">
    <citation type="submission" date="2018-01" db="EMBL/GenBank/DDBJ databases">
        <title>Whole genome sequencing of Histamine producing bacteria.</title>
        <authorList>
            <person name="Butler K."/>
        </authorList>
    </citation>
    <scope>NUCLEOTIDE SEQUENCE [LARGE SCALE GENOMIC DNA]</scope>
    <source>
        <strain evidence="4 5">DSM 24669</strain>
    </source>
</reference>
<protein>
    <recommendedName>
        <fullName evidence="6">DNA repair protein</fullName>
    </recommendedName>
</protein>
<dbReference type="PROSITE" id="PS51257">
    <property type="entry name" value="PROKAR_LIPOPROTEIN"/>
    <property type="match status" value="1"/>
</dbReference>
<dbReference type="EMBL" id="PYLZ01000009">
    <property type="protein sequence ID" value="PSW23133.1"/>
    <property type="molecule type" value="Genomic_DNA"/>
</dbReference>
<sequence length="416" mass="47260">MNPFRKVAMLAVCAALLSACQSTSEPQSATVEINAENAYQNSLQRHNSWQKKLQGIDFLEIYSPEKFALMQSSWAKADSIYKELVNNPDLALKSYSLFSSSTYLDRFNDEITVVETQMKALERLKEEADEVLAPAMAQMQYLDSLDAKKYYRSEYTRIGRLYARLFNYIDREDVSQARTKQDEYLERAHSLEVKTVKKIYIAPLEAQLDQHRRNDVRYYAPLSYNRVEIRIESGKATIDATPRDFAAIEVAVKDIEFELAHAAHIALEVSTMRDLSKDQHENFILEMENKLLRISKALNDQDLRDQPIRTQATLITNNVKSARLQYVAKTSLKTNEVSQRAAALEALVNQQQAEILALKLQLEQKATPSLAVPDSFDEESTAPDQEPVTAAVDLDDEHVDEAELPIDGETPDSDVQ</sequence>
<keyword evidence="5" id="KW-1185">Reference proteome</keyword>
<keyword evidence="3" id="KW-0732">Signal</keyword>
<evidence type="ECO:0000313" key="4">
    <source>
        <dbReference type="EMBL" id="PSW23133.1"/>
    </source>
</evidence>
<dbReference type="OrthoDB" id="5901624at2"/>
<dbReference type="AlphaFoldDB" id="A0A0J8V998"/>
<evidence type="ECO:0000313" key="5">
    <source>
        <dbReference type="Proteomes" id="UP000240481"/>
    </source>
</evidence>
<feature type="coiled-coil region" evidence="1">
    <location>
        <begin position="334"/>
        <end position="361"/>
    </location>
</feature>
<dbReference type="Proteomes" id="UP000240481">
    <property type="component" value="Unassembled WGS sequence"/>
</dbReference>
<name>A0A0J8V998_9GAMM</name>
<evidence type="ECO:0000256" key="1">
    <source>
        <dbReference type="SAM" id="Coils"/>
    </source>
</evidence>
<proteinExistence type="predicted"/>
<evidence type="ECO:0000256" key="3">
    <source>
        <dbReference type="SAM" id="SignalP"/>
    </source>
</evidence>
<comment type="caution">
    <text evidence="4">The sequence shown here is derived from an EMBL/GenBank/DDBJ whole genome shotgun (WGS) entry which is preliminary data.</text>
</comment>
<feature type="region of interest" description="Disordered" evidence="2">
    <location>
        <begin position="369"/>
        <end position="416"/>
    </location>
</feature>
<feature type="signal peptide" evidence="3">
    <location>
        <begin position="1"/>
        <end position="24"/>
    </location>
</feature>
<organism evidence="4 5">
    <name type="scientific">Photobacterium swingsii</name>
    <dbReference type="NCBI Taxonomy" id="680026"/>
    <lineage>
        <taxon>Bacteria</taxon>
        <taxon>Pseudomonadati</taxon>
        <taxon>Pseudomonadota</taxon>
        <taxon>Gammaproteobacteria</taxon>
        <taxon>Vibrionales</taxon>
        <taxon>Vibrionaceae</taxon>
        <taxon>Photobacterium</taxon>
    </lineage>
</organism>
<dbReference type="RefSeq" id="WP_048900195.1">
    <property type="nucleotide sequence ID" value="NZ_AP024852.1"/>
</dbReference>
<feature type="coiled-coil region" evidence="1">
    <location>
        <begin position="104"/>
        <end position="131"/>
    </location>
</feature>
<evidence type="ECO:0008006" key="6">
    <source>
        <dbReference type="Google" id="ProtNLM"/>
    </source>
</evidence>
<evidence type="ECO:0000256" key="2">
    <source>
        <dbReference type="SAM" id="MobiDB-lite"/>
    </source>
</evidence>
<feature type="chain" id="PRO_5030009043" description="DNA repair protein" evidence="3">
    <location>
        <begin position="25"/>
        <end position="416"/>
    </location>
</feature>
<dbReference type="STRING" id="680026.AB733_18965"/>
<feature type="compositionally biased region" description="Acidic residues" evidence="2">
    <location>
        <begin position="393"/>
        <end position="416"/>
    </location>
</feature>
<keyword evidence="1" id="KW-0175">Coiled coil</keyword>
<gene>
    <name evidence="4" type="ORF">C9I94_16015</name>
</gene>
<accession>A0A0J8V998</accession>